<sequence length="147" mass="16513">MSGKSTEDYIKEGIYGTKLPKQGERDRFLGTLRERILLALTTGQVMKGKGLVELEREMNAHPDASLLLNGEIAHQYFKDIKAAAKKNNIPFTSITNEEKNTDIGAVLTLDKAIDRENIFLQEKEPALETNNAPKQQSLLKKIKSWLS</sequence>
<organism evidence="1 2">
    <name type="scientific">Aciduricibacillus chroicocephali</name>
    <dbReference type="NCBI Taxonomy" id="3054939"/>
    <lineage>
        <taxon>Bacteria</taxon>
        <taxon>Bacillati</taxon>
        <taxon>Bacillota</taxon>
        <taxon>Bacilli</taxon>
        <taxon>Bacillales</taxon>
        <taxon>Bacillaceae</taxon>
        <taxon>Aciduricibacillus</taxon>
    </lineage>
</organism>
<proteinExistence type="predicted"/>
<dbReference type="InterPro" id="IPR029064">
    <property type="entry name" value="Ribosomal_eL30-like_sf"/>
</dbReference>
<dbReference type="Gene3D" id="3.30.1330.30">
    <property type="match status" value="1"/>
</dbReference>
<dbReference type="EMBL" id="CP129113">
    <property type="protein sequence ID" value="WLV25056.1"/>
    <property type="molecule type" value="Genomic_DNA"/>
</dbReference>
<keyword evidence="2" id="KW-1185">Reference proteome</keyword>
<protein>
    <submittedName>
        <fullName evidence="1">YueI family protein</fullName>
    </submittedName>
</protein>
<evidence type="ECO:0000313" key="1">
    <source>
        <dbReference type="EMBL" id="WLV25056.1"/>
    </source>
</evidence>
<accession>A0ABY9KVZ8</accession>
<dbReference type="PIRSF" id="PIRSF034303">
    <property type="entry name" value="DUF1694"/>
    <property type="match status" value="1"/>
</dbReference>
<gene>
    <name evidence="1" type="ORF">QR721_02110</name>
</gene>
<evidence type="ECO:0000313" key="2">
    <source>
        <dbReference type="Proteomes" id="UP001180087"/>
    </source>
</evidence>
<dbReference type="InterPro" id="IPR012543">
    <property type="entry name" value="DUF1694"/>
</dbReference>
<dbReference type="Pfam" id="PF07997">
    <property type="entry name" value="DUF1694"/>
    <property type="match status" value="1"/>
</dbReference>
<name>A0ABY9KVZ8_9BACI</name>
<dbReference type="RefSeq" id="WP_348028711.1">
    <property type="nucleotide sequence ID" value="NZ_CP129113.1"/>
</dbReference>
<dbReference type="Proteomes" id="UP001180087">
    <property type="component" value="Chromosome"/>
</dbReference>
<reference evidence="1" key="1">
    <citation type="submission" date="2023-06" db="EMBL/GenBank/DDBJ databases">
        <title>A Treasure from Seagulls: Isolation and Description of Aciduricobacillus qingdaonensis gen. nov., sp. nov., a Rare Obligately Uric Acid-utilizing Member in the Family Bacillaceae.</title>
        <authorList>
            <person name="Liu W."/>
            <person name="Wang B."/>
        </authorList>
    </citation>
    <scope>NUCLEOTIDE SEQUENCE</scope>
    <source>
        <strain evidence="1">44XB</strain>
    </source>
</reference>
<dbReference type="SUPFAM" id="SSF160515">
    <property type="entry name" value="YueI-like"/>
    <property type="match status" value="1"/>
</dbReference>